<dbReference type="OrthoDB" id="359241at2157"/>
<reference evidence="3 4" key="1">
    <citation type="submission" date="2019-10" db="EMBL/GenBank/DDBJ databases">
        <title>Genome Sequences from Six Type Strain Members of the Archaeal Family Sulfolobaceae: Acidianus ambivalens, Acidianus infernus, Metallosphaera prunae, Stygiolobus azoricus, Sulfolobus metallicus, and Sulfurisphaera ohwakuensis.</title>
        <authorList>
            <person name="Counts J.A."/>
            <person name="Kelly R.M."/>
        </authorList>
    </citation>
    <scope>NUCLEOTIDE SEQUENCE [LARGE SCALE GENOMIC DNA]</scope>
    <source>
        <strain evidence="3 4">TA-1</strain>
    </source>
</reference>
<evidence type="ECO:0000313" key="3">
    <source>
        <dbReference type="EMBL" id="QGR17287.1"/>
    </source>
</evidence>
<evidence type="ECO:0000313" key="2">
    <source>
        <dbReference type="EMBL" id="MBB5254794.1"/>
    </source>
</evidence>
<evidence type="ECO:0000313" key="4">
    <source>
        <dbReference type="Proteomes" id="UP000427373"/>
    </source>
</evidence>
<accession>A0A650CIB6</accession>
<dbReference type="PROSITE" id="PS50910">
    <property type="entry name" value="HEPN"/>
    <property type="match status" value="1"/>
</dbReference>
<dbReference type="KEGG" id="soh:D1869_08860"/>
<sequence>MNYKEWLEQAVEDLDTANVLIITGKYYASAFYSQQAAEKALKSFILYLGKDPGKTHSLTELAEMIEKEGVQIPVKIKENLMVLSPHFIISRYPDAANGVPYKQYNKSIAEDLYNRVKEVIEWVESEVSQQ</sequence>
<dbReference type="AlphaFoldDB" id="A0A650CIB6"/>
<protein>
    <submittedName>
        <fullName evidence="3">HEPN domain-containing protein</fullName>
    </submittedName>
</protein>
<dbReference type="Pfam" id="PF05168">
    <property type="entry name" value="HEPN"/>
    <property type="match status" value="1"/>
</dbReference>
<reference evidence="2 5" key="2">
    <citation type="submission" date="2020-08" db="EMBL/GenBank/DDBJ databases">
        <title>Genomic Encyclopedia of Type Strains, Phase IV (KMG-IV): sequencing the most valuable type-strain genomes for metagenomic binning, comparative biology and taxonomic classification.</title>
        <authorList>
            <person name="Goeker M."/>
        </authorList>
    </citation>
    <scope>NUCLEOTIDE SEQUENCE [LARGE SCALE GENOMIC DNA]</scope>
    <source>
        <strain evidence="2 5">DSM 12421</strain>
    </source>
</reference>
<dbReference type="GeneID" id="42801351"/>
<dbReference type="InterPro" id="IPR007842">
    <property type="entry name" value="HEPN_dom"/>
</dbReference>
<evidence type="ECO:0000313" key="5">
    <source>
        <dbReference type="Proteomes" id="UP000582213"/>
    </source>
</evidence>
<evidence type="ECO:0000259" key="1">
    <source>
        <dbReference type="PROSITE" id="PS50910"/>
    </source>
</evidence>
<dbReference type="EMBL" id="CP045484">
    <property type="protein sequence ID" value="QGR17287.1"/>
    <property type="molecule type" value="Genomic_DNA"/>
</dbReference>
<dbReference type="EMBL" id="JACHFY010000025">
    <property type="protein sequence ID" value="MBB5254794.1"/>
    <property type="molecule type" value="Genomic_DNA"/>
</dbReference>
<dbReference type="Proteomes" id="UP000582213">
    <property type="component" value="Unassembled WGS sequence"/>
</dbReference>
<proteinExistence type="predicted"/>
<keyword evidence="4" id="KW-1185">Reference proteome</keyword>
<organism evidence="3 4">
    <name type="scientific">Sulfurisphaera ohwakuensis</name>
    <dbReference type="NCBI Taxonomy" id="69656"/>
    <lineage>
        <taxon>Archaea</taxon>
        <taxon>Thermoproteota</taxon>
        <taxon>Thermoprotei</taxon>
        <taxon>Sulfolobales</taxon>
        <taxon>Sulfolobaceae</taxon>
        <taxon>Sulfurisphaera</taxon>
    </lineage>
</organism>
<dbReference type="SUPFAM" id="SSF81593">
    <property type="entry name" value="Nucleotidyltransferase substrate binding subunit/domain"/>
    <property type="match status" value="1"/>
</dbReference>
<feature type="domain" description="HEPN" evidence="1">
    <location>
        <begin position="7"/>
        <end position="119"/>
    </location>
</feature>
<dbReference type="Gene3D" id="1.20.120.330">
    <property type="entry name" value="Nucleotidyltransferases domain 2"/>
    <property type="match status" value="1"/>
</dbReference>
<gene>
    <name evidence="3" type="ORF">D1869_08860</name>
    <name evidence="2" type="ORF">HNQ62_002568</name>
</gene>
<name>A0A650CIB6_SULOH</name>
<dbReference type="RefSeq" id="WP_156014777.1">
    <property type="nucleotide sequence ID" value="NZ_CP045484.1"/>
</dbReference>
<dbReference type="SMART" id="SM00748">
    <property type="entry name" value="HEPN"/>
    <property type="match status" value="1"/>
</dbReference>
<dbReference type="Proteomes" id="UP000427373">
    <property type="component" value="Chromosome"/>
</dbReference>